<keyword evidence="4" id="KW-1185">Reference proteome</keyword>
<sequence length="119" mass="13600">MTENETLVQAIIEGIQEKKGHDIVHVDMNQIETAATGDFVICTGNSTMQVDAVADSVRDYVEKKLGTRPFNYDGYQNSQWIVIDYGTVYVHVFLPDFRVRYNLEELWADAKLTRVPDLD</sequence>
<name>A0A6L5XEQ1_9BACT</name>
<keyword evidence="2" id="KW-0963">Cytoplasm</keyword>
<dbReference type="GO" id="GO:0017148">
    <property type="term" value="P:negative regulation of translation"/>
    <property type="evidence" value="ECO:0007669"/>
    <property type="project" value="UniProtKB-UniRule"/>
</dbReference>
<dbReference type="Proteomes" id="UP000483362">
    <property type="component" value="Unassembled WGS sequence"/>
</dbReference>
<comment type="function">
    <text evidence="2">Functions as a ribosomal silencing factor. Interacts with ribosomal protein uL14 (rplN), blocking formation of intersubunit bridge B8. Prevents association of the 30S and 50S ribosomal subunits and the formation of functional ribosomes, thus repressing translation.</text>
</comment>
<dbReference type="RefSeq" id="WP_154327204.1">
    <property type="nucleotide sequence ID" value="NZ_CP045696.1"/>
</dbReference>
<dbReference type="SUPFAM" id="SSF81301">
    <property type="entry name" value="Nucleotidyltransferase"/>
    <property type="match status" value="1"/>
</dbReference>
<dbReference type="GO" id="GO:0005737">
    <property type="term" value="C:cytoplasm"/>
    <property type="evidence" value="ECO:0007669"/>
    <property type="project" value="UniProtKB-SubCell"/>
</dbReference>
<dbReference type="PANTHER" id="PTHR21043:SF0">
    <property type="entry name" value="MITOCHONDRIAL ASSEMBLY OF RIBOSOMAL LARGE SUBUNIT PROTEIN 1"/>
    <property type="match status" value="1"/>
</dbReference>
<dbReference type="GO" id="GO:0042256">
    <property type="term" value="P:cytosolic ribosome assembly"/>
    <property type="evidence" value="ECO:0007669"/>
    <property type="project" value="UniProtKB-UniRule"/>
</dbReference>
<reference evidence="3 4" key="1">
    <citation type="submission" date="2019-08" db="EMBL/GenBank/DDBJ databases">
        <title>In-depth cultivation of the pig gut microbiome towards novel bacterial diversity and tailored functional studies.</title>
        <authorList>
            <person name="Wylensek D."/>
            <person name="Hitch T.C.A."/>
            <person name="Clavel T."/>
        </authorList>
    </citation>
    <scope>NUCLEOTIDE SEQUENCE [LARGE SCALE GENOMIC DNA]</scope>
    <source>
        <strain evidence="3 4">Oil-RF-744-WCA-WT-10</strain>
    </source>
</reference>
<dbReference type="PANTHER" id="PTHR21043">
    <property type="entry name" value="IOJAP SUPERFAMILY ORTHOLOG"/>
    <property type="match status" value="1"/>
</dbReference>
<dbReference type="AlphaFoldDB" id="A0A6L5XEQ1"/>
<protein>
    <recommendedName>
        <fullName evidence="2">Ribosomal silencing factor RsfS</fullName>
    </recommendedName>
</protein>
<dbReference type="InterPro" id="IPR004394">
    <property type="entry name" value="Iojap/RsfS/C7orf30"/>
</dbReference>
<keyword evidence="2" id="KW-0678">Repressor</keyword>
<evidence type="ECO:0000313" key="4">
    <source>
        <dbReference type="Proteomes" id="UP000483362"/>
    </source>
</evidence>
<dbReference type="HAMAP" id="MF_01477">
    <property type="entry name" value="Iojap_RsfS"/>
    <property type="match status" value="1"/>
</dbReference>
<dbReference type="Pfam" id="PF02410">
    <property type="entry name" value="RsfS"/>
    <property type="match status" value="1"/>
</dbReference>
<organism evidence="3 4">
    <name type="scientific">Sodaliphilus pleomorphus</name>
    <dbReference type="NCBI Taxonomy" id="2606626"/>
    <lineage>
        <taxon>Bacteria</taxon>
        <taxon>Pseudomonadati</taxon>
        <taxon>Bacteroidota</taxon>
        <taxon>Bacteroidia</taxon>
        <taxon>Bacteroidales</taxon>
        <taxon>Muribaculaceae</taxon>
        <taxon>Sodaliphilus</taxon>
    </lineage>
</organism>
<dbReference type="NCBIfam" id="TIGR00090">
    <property type="entry name" value="rsfS_iojap_ybeB"/>
    <property type="match status" value="1"/>
</dbReference>
<comment type="similarity">
    <text evidence="1 2">Belongs to the Iojap/RsfS family.</text>
</comment>
<proteinExistence type="inferred from homology"/>
<evidence type="ECO:0000256" key="2">
    <source>
        <dbReference type="HAMAP-Rule" id="MF_01477"/>
    </source>
</evidence>
<keyword evidence="2" id="KW-0810">Translation regulation</keyword>
<evidence type="ECO:0000313" key="3">
    <source>
        <dbReference type="EMBL" id="MSS17242.1"/>
    </source>
</evidence>
<accession>A0A6L5XEQ1</accession>
<dbReference type="GO" id="GO:0043023">
    <property type="term" value="F:ribosomal large subunit binding"/>
    <property type="evidence" value="ECO:0007669"/>
    <property type="project" value="TreeGrafter"/>
</dbReference>
<evidence type="ECO:0000256" key="1">
    <source>
        <dbReference type="ARBA" id="ARBA00010574"/>
    </source>
</evidence>
<comment type="subcellular location">
    <subcellularLocation>
        <location evidence="2">Cytoplasm</location>
    </subcellularLocation>
</comment>
<dbReference type="GO" id="GO:0090071">
    <property type="term" value="P:negative regulation of ribosome biogenesis"/>
    <property type="evidence" value="ECO:0007669"/>
    <property type="project" value="UniProtKB-UniRule"/>
</dbReference>
<comment type="caution">
    <text evidence="3">The sequence shown here is derived from an EMBL/GenBank/DDBJ whole genome shotgun (WGS) entry which is preliminary data.</text>
</comment>
<dbReference type="Gene3D" id="3.30.460.10">
    <property type="entry name" value="Beta Polymerase, domain 2"/>
    <property type="match status" value="1"/>
</dbReference>
<gene>
    <name evidence="2 3" type="primary">rsfS</name>
    <name evidence="3" type="ORF">FYJ29_05625</name>
</gene>
<comment type="subunit">
    <text evidence="2">Interacts with ribosomal protein uL14 (rplN).</text>
</comment>
<dbReference type="InterPro" id="IPR043519">
    <property type="entry name" value="NT_sf"/>
</dbReference>
<dbReference type="EMBL" id="VULT01000007">
    <property type="protein sequence ID" value="MSS17242.1"/>
    <property type="molecule type" value="Genomic_DNA"/>
</dbReference>